<dbReference type="GO" id="GO:0005737">
    <property type="term" value="C:cytoplasm"/>
    <property type="evidence" value="ECO:0007669"/>
    <property type="project" value="UniProtKB-SubCell"/>
</dbReference>
<keyword evidence="11" id="KW-1185">Reference proteome</keyword>
<evidence type="ECO:0000256" key="1">
    <source>
        <dbReference type="ARBA" id="ARBA00004496"/>
    </source>
</evidence>
<evidence type="ECO:0000256" key="6">
    <source>
        <dbReference type="ARBA" id="ARBA00022592"/>
    </source>
</evidence>
<dbReference type="PIRSF" id="PIRSF003107">
    <property type="entry name" value="PhoU"/>
    <property type="match status" value="1"/>
</dbReference>
<keyword evidence="6 8" id="KW-0592">Phosphate transport</keyword>
<dbReference type="PANTHER" id="PTHR42930:SF3">
    <property type="entry name" value="PHOSPHATE-SPECIFIC TRANSPORT SYSTEM ACCESSORY PROTEIN PHOU"/>
    <property type="match status" value="1"/>
</dbReference>
<evidence type="ECO:0000313" key="11">
    <source>
        <dbReference type="Proteomes" id="UP000288096"/>
    </source>
</evidence>
<comment type="subcellular location">
    <subcellularLocation>
        <location evidence="1 8">Cytoplasm</location>
    </subcellularLocation>
</comment>
<evidence type="ECO:0000313" key="10">
    <source>
        <dbReference type="EMBL" id="GBC59627.1"/>
    </source>
</evidence>
<dbReference type="Gene3D" id="1.20.58.220">
    <property type="entry name" value="Phosphate transport system protein phou homolog 2, domain 2"/>
    <property type="match status" value="1"/>
</dbReference>
<dbReference type="AlphaFoldDB" id="A0A401FRN2"/>
<proteinExistence type="inferred from homology"/>
<dbReference type="OrthoDB" id="9814256at2"/>
<dbReference type="InterPro" id="IPR038078">
    <property type="entry name" value="PhoU-like_sf"/>
</dbReference>
<reference evidence="11" key="1">
    <citation type="submission" date="2017-11" db="EMBL/GenBank/DDBJ databases">
        <authorList>
            <person name="Watanabe M."/>
            <person name="Kojima H."/>
        </authorList>
    </citation>
    <scope>NUCLEOTIDE SEQUENCE [LARGE SCALE GENOMIC DNA]</scope>
    <source>
        <strain evidence="11">Tokyo 01</strain>
    </source>
</reference>
<evidence type="ECO:0000256" key="8">
    <source>
        <dbReference type="PIRNR" id="PIRNR003107"/>
    </source>
</evidence>
<organism evidence="10 11">
    <name type="scientific">Desulfonema ishimotonii</name>
    <dbReference type="NCBI Taxonomy" id="45657"/>
    <lineage>
        <taxon>Bacteria</taxon>
        <taxon>Pseudomonadati</taxon>
        <taxon>Thermodesulfobacteriota</taxon>
        <taxon>Desulfobacteria</taxon>
        <taxon>Desulfobacterales</taxon>
        <taxon>Desulfococcaceae</taxon>
        <taxon>Desulfonema</taxon>
    </lineage>
</organism>
<dbReference type="FunFam" id="1.20.58.220:FF:000004">
    <property type="entry name" value="Phosphate-specific transport system accessory protein PhoU"/>
    <property type="match status" value="1"/>
</dbReference>
<keyword evidence="5 8" id="KW-0963">Cytoplasm</keyword>
<evidence type="ECO:0000256" key="7">
    <source>
        <dbReference type="ARBA" id="ARBA00056181"/>
    </source>
</evidence>
<evidence type="ECO:0000256" key="5">
    <source>
        <dbReference type="ARBA" id="ARBA00022490"/>
    </source>
</evidence>
<sequence length="219" mass="25246">MAKHFQKELDKLKQRILALGAQVEDRLRLAGKAIESREIFDAERIIKSDHEIDAEEVEIEEECLKVMALYQPVAVDLRFLIATIKINSELERIGDEAVNIAWRVKTIIKKNASCDIMYDYTSMIEQAEVMLNSSLDALVNMDVDLAFRVLTLDDGVDQLHNTLYHQAMKDLKAHPDSVPYIVNLFWISRHLERIADHATNIAEEVIYLVEGEIVRHQKY</sequence>
<feature type="domain" description="PhoU" evidence="9">
    <location>
        <begin position="122"/>
        <end position="205"/>
    </location>
</feature>
<dbReference type="Pfam" id="PF01895">
    <property type="entry name" value="PhoU"/>
    <property type="match status" value="2"/>
</dbReference>
<name>A0A401FRN2_9BACT</name>
<evidence type="ECO:0000256" key="4">
    <source>
        <dbReference type="ARBA" id="ARBA00022448"/>
    </source>
</evidence>
<dbReference type="RefSeq" id="WP_124327125.1">
    <property type="nucleotide sequence ID" value="NZ_BEXT01000001.1"/>
</dbReference>
<dbReference type="EMBL" id="BEXT01000001">
    <property type="protein sequence ID" value="GBC59627.1"/>
    <property type="molecule type" value="Genomic_DNA"/>
</dbReference>
<comment type="similarity">
    <text evidence="2 8">Belongs to the PhoU family.</text>
</comment>
<dbReference type="InterPro" id="IPR028366">
    <property type="entry name" value="PhoU"/>
</dbReference>
<evidence type="ECO:0000256" key="3">
    <source>
        <dbReference type="ARBA" id="ARBA00011738"/>
    </source>
</evidence>
<dbReference type="GO" id="GO:0045936">
    <property type="term" value="P:negative regulation of phosphate metabolic process"/>
    <property type="evidence" value="ECO:0007669"/>
    <property type="project" value="InterPro"/>
</dbReference>
<feature type="domain" description="PhoU" evidence="9">
    <location>
        <begin position="18"/>
        <end position="101"/>
    </location>
</feature>
<reference evidence="11" key="2">
    <citation type="submission" date="2019-01" db="EMBL/GenBank/DDBJ databases">
        <title>Genome sequence of Desulfonema ishimotonii strain Tokyo 01.</title>
        <authorList>
            <person name="Fukui M."/>
        </authorList>
    </citation>
    <scope>NUCLEOTIDE SEQUENCE [LARGE SCALE GENOMIC DNA]</scope>
    <source>
        <strain evidence="11">Tokyo 01</strain>
    </source>
</reference>
<gene>
    <name evidence="10" type="ORF">DENIS_0566</name>
</gene>
<keyword evidence="4 8" id="KW-0813">Transport</keyword>
<dbReference type="SUPFAM" id="SSF109755">
    <property type="entry name" value="PhoU-like"/>
    <property type="match status" value="1"/>
</dbReference>
<evidence type="ECO:0000256" key="2">
    <source>
        <dbReference type="ARBA" id="ARBA00008107"/>
    </source>
</evidence>
<comment type="caution">
    <text evidence="10">The sequence shown here is derived from an EMBL/GenBank/DDBJ whole genome shotgun (WGS) entry which is preliminary data.</text>
</comment>
<comment type="subunit">
    <text evidence="3 8">Homodimer.</text>
</comment>
<dbReference type="GO" id="GO:0030643">
    <property type="term" value="P:intracellular phosphate ion homeostasis"/>
    <property type="evidence" value="ECO:0007669"/>
    <property type="project" value="InterPro"/>
</dbReference>
<protein>
    <recommendedName>
        <fullName evidence="8">Phosphate-specific transport system accessory protein PhoU</fullName>
    </recommendedName>
</protein>
<dbReference type="Proteomes" id="UP000288096">
    <property type="component" value="Unassembled WGS sequence"/>
</dbReference>
<dbReference type="PANTHER" id="PTHR42930">
    <property type="entry name" value="PHOSPHATE-SPECIFIC TRANSPORT SYSTEM ACCESSORY PROTEIN PHOU"/>
    <property type="match status" value="1"/>
</dbReference>
<accession>A0A401FRN2</accession>
<dbReference type="NCBIfam" id="TIGR02135">
    <property type="entry name" value="phoU_full"/>
    <property type="match status" value="1"/>
</dbReference>
<evidence type="ECO:0000259" key="9">
    <source>
        <dbReference type="Pfam" id="PF01895"/>
    </source>
</evidence>
<comment type="function">
    <text evidence="7 8">Plays a role in the regulation of phosphate uptake.</text>
</comment>
<dbReference type="GO" id="GO:0006817">
    <property type="term" value="P:phosphate ion transport"/>
    <property type="evidence" value="ECO:0007669"/>
    <property type="project" value="UniProtKB-KW"/>
</dbReference>
<dbReference type="InterPro" id="IPR026022">
    <property type="entry name" value="PhoU_dom"/>
</dbReference>